<evidence type="ECO:0000256" key="2">
    <source>
        <dbReference type="ARBA" id="ARBA00010074"/>
    </source>
</evidence>
<proteinExistence type="inferred from homology"/>
<evidence type="ECO:0000256" key="8">
    <source>
        <dbReference type="ARBA" id="ARBA00023306"/>
    </source>
</evidence>
<comment type="similarity">
    <text evidence="2">Belongs to the ZapA family. Type 1 subfamily.</text>
</comment>
<dbReference type="SUPFAM" id="SSF102829">
    <property type="entry name" value="Cell division protein ZapA-like"/>
    <property type="match status" value="1"/>
</dbReference>
<name>A0ABU1CCA8_9GAMM</name>
<evidence type="ECO:0000256" key="10">
    <source>
        <dbReference type="ARBA" id="ARBA00026068"/>
    </source>
</evidence>
<dbReference type="Proteomes" id="UP001233535">
    <property type="component" value="Unassembled WGS sequence"/>
</dbReference>
<sequence length="99" mass="11279">MTSEVVSIRLLDREYTVGCEPGERDSLQAAAKLLDGKMREIRGTNRMAALDRVAVLAALNLAHDLQQMRDELASRDRELERTLSTLHRRLDDLFDMPAR</sequence>
<dbReference type="EMBL" id="JARUHG010000002">
    <property type="protein sequence ID" value="MDR0182823.1"/>
    <property type="molecule type" value="Genomic_DNA"/>
</dbReference>
<dbReference type="RefSeq" id="WP_309262004.1">
    <property type="nucleotide sequence ID" value="NZ_JARUHG010000002.1"/>
</dbReference>
<dbReference type="Gene3D" id="3.30.160.880">
    <property type="entry name" value="Cell division protein ZapA protomer, N-terminal domain"/>
    <property type="match status" value="1"/>
</dbReference>
<reference evidence="12 13" key="1">
    <citation type="submission" date="2023-04" db="EMBL/GenBank/DDBJ databases">
        <title>Lysobacter sp. strain UC isolated from soil sample.</title>
        <authorList>
            <person name="Choksket S."/>
            <person name="Harshvardhan F."/>
            <person name="Rana R."/>
            <person name="Patil P.B."/>
            <person name="Korpole S."/>
        </authorList>
    </citation>
    <scope>NUCLEOTIDE SEQUENCE [LARGE SCALE GENOMIC DNA]</scope>
    <source>
        <strain evidence="12 13">UC</strain>
    </source>
</reference>
<comment type="subcellular location">
    <subcellularLocation>
        <location evidence="1">Cytoplasm</location>
    </subcellularLocation>
</comment>
<accession>A0ABU1CCA8</accession>
<dbReference type="Gene3D" id="1.20.5.50">
    <property type="match status" value="1"/>
</dbReference>
<keyword evidence="5 12" id="KW-0132">Cell division</keyword>
<evidence type="ECO:0000256" key="1">
    <source>
        <dbReference type="ARBA" id="ARBA00004496"/>
    </source>
</evidence>
<dbReference type="InterPro" id="IPR007838">
    <property type="entry name" value="Cell_div_ZapA-like"/>
</dbReference>
<dbReference type="InterPro" id="IPR036192">
    <property type="entry name" value="Cell_div_ZapA-like_sf"/>
</dbReference>
<evidence type="ECO:0000256" key="7">
    <source>
        <dbReference type="ARBA" id="ARBA00023210"/>
    </source>
</evidence>
<evidence type="ECO:0000256" key="11">
    <source>
        <dbReference type="ARBA" id="ARBA00033158"/>
    </source>
</evidence>
<dbReference type="Pfam" id="PF05164">
    <property type="entry name" value="ZapA"/>
    <property type="match status" value="1"/>
</dbReference>
<dbReference type="PANTHER" id="PTHR34981:SF1">
    <property type="entry name" value="CELL DIVISION PROTEIN ZAPA"/>
    <property type="match status" value="1"/>
</dbReference>
<keyword evidence="13" id="KW-1185">Reference proteome</keyword>
<evidence type="ECO:0000256" key="9">
    <source>
        <dbReference type="ARBA" id="ARBA00024910"/>
    </source>
</evidence>
<evidence type="ECO:0000256" key="5">
    <source>
        <dbReference type="ARBA" id="ARBA00022618"/>
    </source>
</evidence>
<comment type="caution">
    <text evidence="12">The sequence shown here is derived from an EMBL/GenBank/DDBJ whole genome shotgun (WGS) entry which is preliminary data.</text>
</comment>
<comment type="function">
    <text evidence="9">Activator of cell division through the inhibition of FtsZ GTPase activity, therefore promoting FtsZ assembly into bundles of protofilaments necessary for the formation of the division Z ring. It is recruited early at mid-cell but it is not essential for cell division.</text>
</comment>
<evidence type="ECO:0000313" key="13">
    <source>
        <dbReference type="Proteomes" id="UP001233535"/>
    </source>
</evidence>
<evidence type="ECO:0000256" key="6">
    <source>
        <dbReference type="ARBA" id="ARBA00023054"/>
    </source>
</evidence>
<organism evidence="12 13">
    <name type="scientific">Lysobacter arvi</name>
    <dbReference type="NCBI Taxonomy" id="3038776"/>
    <lineage>
        <taxon>Bacteria</taxon>
        <taxon>Pseudomonadati</taxon>
        <taxon>Pseudomonadota</taxon>
        <taxon>Gammaproteobacteria</taxon>
        <taxon>Lysobacterales</taxon>
        <taxon>Lysobacteraceae</taxon>
        <taxon>Lysobacter</taxon>
    </lineage>
</organism>
<keyword evidence="6" id="KW-0175">Coiled coil</keyword>
<evidence type="ECO:0000256" key="4">
    <source>
        <dbReference type="ARBA" id="ARBA00022490"/>
    </source>
</evidence>
<evidence type="ECO:0000313" key="12">
    <source>
        <dbReference type="EMBL" id="MDR0182823.1"/>
    </source>
</evidence>
<keyword evidence="8" id="KW-0131">Cell cycle</keyword>
<dbReference type="PANTHER" id="PTHR34981">
    <property type="entry name" value="CELL DIVISION PROTEIN ZAPA"/>
    <property type="match status" value="1"/>
</dbReference>
<dbReference type="InterPro" id="IPR042233">
    <property type="entry name" value="Cell_div_ZapA_N"/>
</dbReference>
<gene>
    <name evidence="12" type="ORF">P8609_07540</name>
</gene>
<keyword evidence="7" id="KW-0717">Septation</keyword>
<evidence type="ECO:0000256" key="3">
    <source>
        <dbReference type="ARBA" id="ARBA00015195"/>
    </source>
</evidence>
<keyword evidence="4" id="KW-0963">Cytoplasm</keyword>
<dbReference type="GO" id="GO:0051301">
    <property type="term" value="P:cell division"/>
    <property type="evidence" value="ECO:0007669"/>
    <property type="project" value="UniProtKB-KW"/>
</dbReference>
<comment type="subunit">
    <text evidence="10">Homodimer. Interacts with FtsZ.</text>
</comment>
<protein>
    <recommendedName>
        <fullName evidence="3">Cell division protein ZapA</fullName>
    </recommendedName>
    <alternativeName>
        <fullName evidence="11">Z ring-associated protein ZapA</fullName>
    </alternativeName>
</protein>